<comment type="caution">
    <text evidence="1">The sequence shown here is derived from an EMBL/GenBank/DDBJ whole genome shotgun (WGS) entry which is preliminary data.</text>
</comment>
<dbReference type="PANTHER" id="PTHR35866:SF1">
    <property type="entry name" value="YKGJ FAMILY CYSTEINE CLUSTER PROTEIN"/>
    <property type="match status" value="1"/>
</dbReference>
<dbReference type="PANTHER" id="PTHR35866">
    <property type="entry name" value="PUTATIVE-RELATED"/>
    <property type="match status" value="1"/>
</dbReference>
<dbReference type="InterPro" id="IPR005358">
    <property type="entry name" value="Puta_zinc/iron-chelating_dom"/>
</dbReference>
<protein>
    <recommendedName>
        <fullName evidence="3">YkgJ family cysteine cluster protein</fullName>
    </recommendedName>
</protein>
<accession>A0A1Y4N6B9</accession>
<dbReference type="RefSeq" id="WP_087299641.1">
    <property type="nucleotide sequence ID" value="NZ_NFKP01000003.1"/>
</dbReference>
<evidence type="ECO:0008006" key="3">
    <source>
        <dbReference type="Google" id="ProtNLM"/>
    </source>
</evidence>
<dbReference type="EMBL" id="NFKP01000003">
    <property type="protein sequence ID" value="OUP70564.1"/>
    <property type="molecule type" value="Genomic_DNA"/>
</dbReference>
<name>A0A1Y4N6B9_9FIRM</name>
<organism evidence="1 2">
    <name type="scientific">Anaerotruncus colihominis</name>
    <dbReference type="NCBI Taxonomy" id="169435"/>
    <lineage>
        <taxon>Bacteria</taxon>
        <taxon>Bacillati</taxon>
        <taxon>Bacillota</taxon>
        <taxon>Clostridia</taxon>
        <taxon>Eubacteriales</taxon>
        <taxon>Oscillospiraceae</taxon>
        <taxon>Anaerotruncus</taxon>
    </lineage>
</organism>
<dbReference type="AlphaFoldDB" id="A0A1Y4N6B9"/>
<dbReference type="Proteomes" id="UP000196386">
    <property type="component" value="Unassembled WGS sequence"/>
</dbReference>
<sequence>MAEDKYTEFIKFIKQQRNIDIERIGLTLDDTFDFKCKQCGKCCDYRTDILLMPHDLYNIGRYLGRSLYEISVRYCNSYIGNSSLLSLLRLNTDVVCPFLRHKKCAIDPVKPAACRLYPLGRATSPDIDYQPVYFLQKSHCGKRGNQTVRDWVGDLGTEYGAEIYRIQTKVAFTLSDMLHKRLHSPDEFADLVDRYYYRYDTSKPFLPQFKENFRDIL</sequence>
<reference evidence="2" key="1">
    <citation type="submission" date="2017-04" db="EMBL/GenBank/DDBJ databases">
        <title>Function of individual gut microbiota members based on whole genome sequencing of pure cultures obtained from chicken caecum.</title>
        <authorList>
            <person name="Medvecky M."/>
            <person name="Cejkova D."/>
            <person name="Polansky O."/>
            <person name="Karasova D."/>
            <person name="Kubasova T."/>
            <person name="Cizek A."/>
            <person name="Rychlik I."/>
        </authorList>
    </citation>
    <scope>NUCLEOTIDE SEQUENCE [LARGE SCALE GENOMIC DNA]</scope>
    <source>
        <strain evidence="2">An175</strain>
    </source>
</reference>
<gene>
    <name evidence="1" type="ORF">B5F11_03760</name>
</gene>
<evidence type="ECO:0000313" key="2">
    <source>
        <dbReference type="Proteomes" id="UP000196386"/>
    </source>
</evidence>
<proteinExistence type="predicted"/>
<evidence type="ECO:0000313" key="1">
    <source>
        <dbReference type="EMBL" id="OUP70564.1"/>
    </source>
</evidence>
<dbReference type="Pfam" id="PF03692">
    <property type="entry name" value="CxxCxxCC"/>
    <property type="match status" value="1"/>
</dbReference>